<proteinExistence type="predicted"/>
<dbReference type="EMBL" id="KJ019151">
    <property type="protein sequence ID" value="AIX43742.1"/>
    <property type="molecule type" value="Genomic_DNA"/>
</dbReference>
<evidence type="ECO:0000313" key="4">
    <source>
        <dbReference type="Proteomes" id="UP000185295"/>
    </source>
</evidence>
<feature type="region of interest" description="Disordered" evidence="1">
    <location>
        <begin position="34"/>
        <end position="53"/>
    </location>
</feature>
<reference evidence="4 5" key="1">
    <citation type="submission" date="2013-12" db="EMBL/GenBank/DDBJ databases">
        <title>Ecological redundancy of diverse viral populations within a natural community.</title>
        <authorList>
            <person name="Gregory A.C."/>
            <person name="LaButti K."/>
            <person name="Copeland A."/>
            <person name="Woyke T."/>
            <person name="Sullivan M.B."/>
        </authorList>
    </citation>
    <scope>NUCLEOTIDE SEQUENCE [LARGE SCALE GENOMIC DNA]</scope>
    <source>
        <strain evidence="2">Syn7803C16</strain>
        <strain evidence="3">Syn7803C24</strain>
    </source>
</reference>
<organism evidence="2 4">
    <name type="scientific">Synechococcus phage ACG-2014f</name>
    <dbReference type="NCBI Taxonomy" id="1493511"/>
    <lineage>
        <taxon>Viruses</taxon>
        <taxon>Duplodnaviria</taxon>
        <taxon>Heunggongvirae</taxon>
        <taxon>Uroviricota</taxon>
        <taxon>Caudoviricetes</taxon>
        <taxon>Pantevenvirales</taxon>
        <taxon>Kyanoviridae</taxon>
        <taxon>Atlauavirus</taxon>
        <taxon>Atlauavirus tusconc8</taxon>
    </lineage>
</organism>
<dbReference type="Proteomes" id="UP000185295">
    <property type="component" value="Segment"/>
</dbReference>
<dbReference type="Proteomes" id="UP000185307">
    <property type="component" value="Segment"/>
</dbReference>
<evidence type="ECO:0000313" key="3">
    <source>
        <dbReference type="EMBL" id="AIX43742.1"/>
    </source>
</evidence>
<dbReference type="EMBL" id="KJ019146">
    <property type="protein sequence ID" value="AIX42324.1"/>
    <property type="molecule type" value="Genomic_DNA"/>
</dbReference>
<evidence type="ECO:0000313" key="5">
    <source>
        <dbReference type="Proteomes" id="UP000185307"/>
    </source>
</evidence>
<name>A0A0E3G2Y9_9CAUD</name>
<evidence type="ECO:0000313" key="2">
    <source>
        <dbReference type="EMBL" id="AIX42324.1"/>
    </source>
</evidence>
<evidence type="ECO:0000256" key="1">
    <source>
        <dbReference type="SAM" id="MobiDB-lite"/>
    </source>
</evidence>
<gene>
    <name evidence="2" type="ORF">Syn7803C16_105</name>
    <name evidence="3" type="ORF">Syn7803C24_103</name>
</gene>
<sequence>MNSQQHLDSLVRQLANDGCQEIAVIKLPSMAKRNQKTLFSPPNRKGPRAKVSA</sequence>
<protein>
    <submittedName>
        <fullName evidence="2">Uncharacterized protein</fullName>
    </submittedName>
</protein>
<accession>A0A0E3G2Y9</accession>